<dbReference type="AlphaFoldDB" id="A0A2S7WL74"/>
<dbReference type="Proteomes" id="UP000238882">
    <property type="component" value="Unassembled WGS sequence"/>
</dbReference>
<keyword evidence="2" id="KW-1185">Reference proteome</keyword>
<dbReference type="OrthoDB" id="1163807at2"/>
<dbReference type="EMBL" id="MSCN01000001">
    <property type="protein sequence ID" value="PQJ78360.1"/>
    <property type="molecule type" value="Genomic_DNA"/>
</dbReference>
<proteinExistence type="predicted"/>
<dbReference type="SUPFAM" id="SSF54637">
    <property type="entry name" value="Thioesterase/thiol ester dehydrase-isomerase"/>
    <property type="match status" value="1"/>
</dbReference>
<evidence type="ECO:0000313" key="1">
    <source>
        <dbReference type="EMBL" id="PQJ78360.1"/>
    </source>
</evidence>
<sequence length="140" mass="16563">MFQREYTVQGTDVNDFMVMQSDAYLKYASKIVETFLFVKGYTKLKMNTLKVGLQKQSDQLNQNKPLLFTQKFTMLLEFKNIDYTLQKMTILVSFYNSKNEPVASLQREFSWFDYSSWQVITPPKVITKYFKQETILNKAS</sequence>
<dbReference type="Pfam" id="PF13279">
    <property type="entry name" value="4HBT_2"/>
    <property type="match status" value="1"/>
</dbReference>
<dbReference type="RefSeq" id="WP_105014944.1">
    <property type="nucleotide sequence ID" value="NZ_MSCN01000001.1"/>
</dbReference>
<comment type="caution">
    <text evidence="1">The sequence shown here is derived from an EMBL/GenBank/DDBJ whole genome shotgun (WGS) entry which is preliminary data.</text>
</comment>
<dbReference type="Gene3D" id="3.10.129.10">
    <property type="entry name" value="Hotdog Thioesterase"/>
    <property type="match status" value="1"/>
</dbReference>
<gene>
    <name evidence="1" type="ORF">BTO18_03765</name>
</gene>
<accession>A0A2S7WL74</accession>
<protein>
    <submittedName>
        <fullName evidence="1">Uncharacterized protein</fullName>
    </submittedName>
</protein>
<reference evidence="1 2" key="1">
    <citation type="submission" date="2016-12" db="EMBL/GenBank/DDBJ databases">
        <title>Trade-off between light-utilization and light-protection in marine flavobacteria.</title>
        <authorList>
            <person name="Kumagai Y."/>
            <person name="Yoshizawa S."/>
            <person name="Kogure K."/>
            <person name="Iwasaki W."/>
        </authorList>
    </citation>
    <scope>NUCLEOTIDE SEQUENCE [LARGE SCALE GENOMIC DNA]</scope>
    <source>
        <strain evidence="1 2">NBRC 108759</strain>
    </source>
</reference>
<evidence type="ECO:0000313" key="2">
    <source>
        <dbReference type="Proteomes" id="UP000238882"/>
    </source>
</evidence>
<name>A0A2S7WL74_9FLAO</name>
<organism evidence="1 2">
    <name type="scientific">Polaribacter porphyrae</name>
    <dbReference type="NCBI Taxonomy" id="1137780"/>
    <lineage>
        <taxon>Bacteria</taxon>
        <taxon>Pseudomonadati</taxon>
        <taxon>Bacteroidota</taxon>
        <taxon>Flavobacteriia</taxon>
        <taxon>Flavobacteriales</taxon>
        <taxon>Flavobacteriaceae</taxon>
    </lineage>
</organism>
<dbReference type="InterPro" id="IPR029069">
    <property type="entry name" value="HotDog_dom_sf"/>
</dbReference>